<dbReference type="PANTHER" id="PTHR33529:SF6">
    <property type="entry name" value="YJGP_YJGQ FAMILY PERMEASE"/>
    <property type="match status" value="1"/>
</dbReference>
<feature type="transmembrane region" description="Helical" evidence="6">
    <location>
        <begin position="21"/>
        <end position="48"/>
    </location>
</feature>
<evidence type="ECO:0000256" key="6">
    <source>
        <dbReference type="SAM" id="Phobius"/>
    </source>
</evidence>
<feature type="transmembrane region" description="Helical" evidence="6">
    <location>
        <begin position="284"/>
        <end position="304"/>
    </location>
</feature>
<feature type="transmembrane region" description="Helical" evidence="6">
    <location>
        <begin position="342"/>
        <end position="364"/>
    </location>
</feature>
<keyword evidence="5 6" id="KW-0472">Membrane</keyword>
<keyword evidence="3 6" id="KW-0812">Transmembrane</keyword>
<proteinExistence type="predicted"/>
<keyword evidence="4 6" id="KW-1133">Transmembrane helix</keyword>
<dbReference type="GO" id="GO:0015920">
    <property type="term" value="P:lipopolysaccharide transport"/>
    <property type="evidence" value="ECO:0007669"/>
    <property type="project" value="TreeGrafter"/>
</dbReference>
<feature type="transmembrane region" description="Helical" evidence="6">
    <location>
        <begin position="68"/>
        <end position="86"/>
    </location>
</feature>
<accession>A0A4R8MM50</accession>
<dbReference type="AlphaFoldDB" id="A0A4R8MM50"/>
<sequence length="369" mass="40602">MAGKGRTFGLLDRYILKELSGSFLFGVTAFTMVFVAGDLLFQAANLMIEQGVSLSVVTRLFVYRLPEVVAMTLPMASLLSSLLTFSRLSTNSELVALKAAGIPFHRILRPVFLASILVGIGALAGNETLVPFSNRAAENLMKFEVMREKPSLLKEKVFLREESRGVLQRVIYLDQLKAREGTMKDVIIQEFEGGRLSRISLADNGIWGDGEWWLQDGQVFEVTREGRVNPLLRFQRQKLQLNLTPAQVEKASRKPSEMSSTELLVQIALLSKEGRNLAPLKVMFHLRLALPWASVVLAVLGASLGVRSSRAGPGIGFGLSVLIVFAYYVTMSFSRALGEAGYLFPAIAAWIPNVAFLLVGGYFARRANG</sequence>
<protein>
    <submittedName>
        <fullName evidence="7">Lipopolysaccharide export system permease protein</fullName>
    </submittedName>
</protein>
<organism evidence="7 8">
    <name type="scientific">Aminivibrio pyruvatiphilus</name>
    <dbReference type="NCBI Taxonomy" id="1005740"/>
    <lineage>
        <taxon>Bacteria</taxon>
        <taxon>Thermotogati</taxon>
        <taxon>Synergistota</taxon>
        <taxon>Synergistia</taxon>
        <taxon>Synergistales</taxon>
        <taxon>Aminobacteriaceae</taxon>
        <taxon>Aminivibrio</taxon>
    </lineage>
</organism>
<dbReference type="InterPro" id="IPR005495">
    <property type="entry name" value="LptG/LptF_permease"/>
</dbReference>
<evidence type="ECO:0000313" key="7">
    <source>
        <dbReference type="EMBL" id="TDY65095.1"/>
    </source>
</evidence>
<dbReference type="RefSeq" id="WP_133955495.1">
    <property type="nucleotide sequence ID" value="NZ_SORI01000001.1"/>
</dbReference>
<evidence type="ECO:0000256" key="3">
    <source>
        <dbReference type="ARBA" id="ARBA00022692"/>
    </source>
</evidence>
<dbReference type="EMBL" id="SORI01000001">
    <property type="protein sequence ID" value="TDY65095.1"/>
    <property type="molecule type" value="Genomic_DNA"/>
</dbReference>
<dbReference type="OrthoDB" id="9780716at2"/>
<comment type="subcellular location">
    <subcellularLocation>
        <location evidence="1">Cell membrane</location>
        <topology evidence="1">Multi-pass membrane protein</topology>
    </subcellularLocation>
</comment>
<evidence type="ECO:0000256" key="2">
    <source>
        <dbReference type="ARBA" id="ARBA00022475"/>
    </source>
</evidence>
<dbReference type="Pfam" id="PF03739">
    <property type="entry name" value="LptF_LptG"/>
    <property type="match status" value="1"/>
</dbReference>
<keyword evidence="8" id="KW-1185">Reference proteome</keyword>
<feature type="transmembrane region" description="Helical" evidence="6">
    <location>
        <begin position="311"/>
        <end position="330"/>
    </location>
</feature>
<evidence type="ECO:0000256" key="5">
    <source>
        <dbReference type="ARBA" id="ARBA00023136"/>
    </source>
</evidence>
<name>A0A4R8MM50_9BACT</name>
<keyword evidence="2" id="KW-1003">Cell membrane</keyword>
<comment type="caution">
    <text evidence="7">The sequence shown here is derived from an EMBL/GenBank/DDBJ whole genome shotgun (WGS) entry which is preliminary data.</text>
</comment>
<dbReference type="GO" id="GO:0043190">
    <property type="term" value="C:ATP-binding cassette (ABC) transporter complex"/>
    <property type="evidence" value="ECO:0007669"/>
    <property type="project" value="TreeGrafter"/>
</dbReference>
<evidence type="ECO:0000256" key="1">
    <source>
        <dbReference type="ARBA" id="ARBA00004651"/>
    </source>
</evidence>
<gene>
    <name evidence="7" type="ORF">C8D99_101245</name>
</gene>
<feature type="transmembrane region" description="Helical" evidence="6">
    <location>
        <begin position="107"/>
        <end position="125"/>
    </location>
</feature>
<evidence type="ECO:0000313" key="8">
    <source>
        <dbReference type="Proteomes" id="UP000295066"/>
    </source>
</evidence>
<reference evidence="7 8" key="1">
    <citation type="submission" date="2019-03" db="EMBL/GenBank/DDBJ databases">
        <title>Genomic Encyclopedia of Type Strains, Phase IV (KMG-IV): sequencing the most valuable type-strain genomes for metagenomic binning, comparative biology and taxonomic classification.</title>
        <authorList>
            <person name="Goeker M."/>
        </authorList>
    </citation>
    <scope>NUCLEOTIDE SEQUENCE [LARGE SCALE GENOMIC DNA]</scope>
    <source>
        <strain evidence="7 8">DSM 25964</strain>
    </source>
</reference>
<dbReference type="Proteomes" id="UP000295066">
    <property type="component" value="Unassembled WGS sequence"/>
</dbReference>
<evidence type="ECO:0000256" key="4">
    <source>
        <dbReference type="ARBA" id="ARBA00022989"/>
    </source>
</evidence>
<dbReference type="PANTHER" id="PTHR33529">
    <property type="entry name" value="SLR0882 PROTEIN-RELATED"/>
    <property type="match status" value="1"/>
</dbReference>